<keyword evidence="2" id="KW-1185">Reference proteome</keyword>
<comment type="caution">
    <text evidence="1">The sequence shown here is derived from an EMBL/GenBank/DDBJ whole genome shotgun (WGS) entry which is preliminary data.</text>
</comment>
<organism evidence="1 2">
    <name type="scientific">Pseudovibrio ascidiaceicola</name>
    <dbReference type="NCBI Taxonomy" id="285279"/>
    <lineage>
        <taxon>Bacteria</taxon>
        <taxon>Pseudomonadati</taxon>
        <taxon>Pseudomonadota</taxon>
        <taxon>Alphaproteobacteria</taxon>
        <taxon>Hyphomicrobiales</taxon>
        <taxon>Stappiaceae</taxon>
        <taxon>Pseudovibrio</taxon>
    </lineage>
</organism>
<dbReference type="GO" id="GO:0008168">
    <property type="term" value="F:methyltransferase activity"/>
    <property type="evidence" value="ECO:0007669"/>
    <property type="project" value="UniProtKB-KW"/>
</dbReference>
<dbReference type="GO" id="GO:0032259">
    <property type="term" value="P:methylation"/>
    <property type="evidence" value="ECO:0007669"/>
    <property type="project" value="UniProtKB-KW"/>
</dbReference>
<keyword evidence="1" id="KW-0808">Transferase</keyword>
<name>A0A1I3ZWT5_9HYPH</name>
<accession>A0A1I3ZWT5</accession>
<protein>
    <submittedName>
        <fullName evidence="1">DNA phosphorothioation-associated putative methyltransferase</fullName>
    </submittedName>
</protein>
<dbReference type="Proteomes" id="UP000199598">
    <property type="component" value="Unassembled WGS sequence"/>
</dbReference>
<proteinExistence type="predicted"/>
<keyword evidence="1" id="KW-0489">Methyltransferase</keyword>
<dbReference type="EMBL" id="FOSK01000005">
    <property type="protein sequence ID" value="SFK48367.1"/>
    <property type="molecule type" value="Genomic_DNA"/>
</dbReference>
<evidence type="ECO:0000313" key="1">
    <source>
        <dbReference type="EMBL" id="SFK48367.1"/>
    </source>
</evidence>
<reference evidence="1 2" key="1">
    <citation type="submission" date="2016-10" db="EMBL/GenBank/DDBJ databases">
        <authorList>
            <person name="Varghese N."/>
            <person name="Submissions S."/>
        </authorList>
    </citation>
    <scope>NUCLEOTIDE SEQUENCE [LARGE SCALE GENOMIC DNA]</scope>
    <source>
        <strain evidence="1 2">DSM 16392</strain>
    </source>
</reference>
<sequence length="160" mass="17810">MAQKTKIGRRVGGWLYLHRSGVELLPAEEAERLAQVVSQHPDTAWNLCKISKDKVSLLHYEDFEASGFPALLHSITIDLATQTSKAIDYSKRENPPILHRKELLLPENDPNILQYAALTKAAEEAGLFEKPAGIGTRKAWAKRIADAGLRLEGHHLLVSK</sequence>
<evidence type="ECO:0000313" key="2">
    <source>
        <dbReference type="Proteomes" id="UP000199598"/>
    </source>
</evidence>
<dbReference type="RefSeq" id="WP_093519671.1">
    <property type="nucleotide sequence ID" value="NZ_FOSK01000005.1"/>
</dbReference>
<gene>
    <name evidence="1" type="ORF">SAMN04488518_105325</name>
</gene>